<dbReference type="PANTHER" id="PTHR23112">
    <property type="entry name" value="G PROTEIN-COUPLED RECEPTOR 157-RELATED"/>
    <property type="match status" value="1"/>
</dbReference>
<dbReference type="GO" id="GO:0007189">
    <property type="term" value="P:adenylate cyclase-activating G protein-coupled receptor signaling pathway"/>
    <property type="evidence" value="ECO:0007669"/>
    <property type="project" value="TreeGrafter"/>
</dbReference>
<evidence type="ECO:0000256" key="3">
    <source>
        <dbReference type="ARBA" id="ARBA00022989"/>
    </source>
</evidence>
<evidence type="ECO:0000256" key="2">
    <source>
        <dbReference type="ARBA" id="ARBA00022692"/>
    </source>
</evidence>
<feature type="transmembrane region" description="Helical" evidence="5">
    <location>
        <begin position="202"/>
        <end position="224"/>
    </location>
</feature>
<feature type="transmembrane region" description="Helical" evidence="5">
    <location>
        <begin position="245"/>
        <end position="266"/>
    </location>
</feature>
<dbReference type="PANTHER" id="PTHR23112:SF37">
    <property type="entry name" value="G PROTEIN-COUPLED RECEPTOR GPR1"/>
    <property type="match status" value="1"/>
</dbReference>
<comment type="caution">
    <text evidence="7">The sequence shown here is derived from an EMBL/GenBank/DDBJ whole genome shotgun (WGS) entry which is preliminary data.</text>
</comment>
<dbReference type="InterPro" id="IPR022596">
    <property type="entry name" value="GPR1/2/3_C"/>
</dbReference>
<keyword evidence="8" id="KW-1185">Reference proteome</keyword>
<evidence type="ECO:0000256" key="5">
    <source>
        <dbReference type="SAM" id="Phobius"/>
    </source>
</evidence>
<feature type="transmembrane region" description="Helical" evidence="5">
    <location>
        <begin position="76"/>
        <end position="98"/>
    </location>
</feature>
<dbReference type="GO" id="GO:0005886">
    <property type="term" value="C:plasma membrane"/>
    <property type="evidence" value="ECO:0007669"/>
    <property type="project" value="TreeGrafter"/>
</dbReference>
<dbReference type="GO" id="GO:0004930">
    <property type="term" value="F:G protein-coupled receptor activity"/>
    <property type="evidence" value="ECO:0007669"/>
    <property type="project" value="TreeGrafter"/>
</dbReference>
<feature type="transmembrane region" description="Helical" evidence="5">
    <location>
        <begin position="118"/>
        <end position="140"/>
    </location>
</feature>
<accession>A0A9P4HY34</accession>
<dbReference type="AlphaFoldDB" id="A0A9P4HY34"/>
<comment type="subcellular location">
    <subcellularLocation>
        <location evidence="1">Membrane</location>
        <topology evidence="1">Multi-pass membrane protein</topology>
    </subcellularLocation>
</comment>
<feature type="transmembrane region" description="Helical" evidence="5">
    <location>
        <begin position="152"/>
        <end position="174"/>
    </location>
</feature>
<evidence type="ECO:0000256" key="1">
    <source>
        <dbReference type="ARBA" id="ARBA00004141"/>
    </source>
</evidence>
<evidence type="ECO:0000313" key="8">
    <source>
        <dbReference type="Proteomes" id="UP000799776"/>
    </source>
</evidence>
<name>A0A9P4HY34_9PEZI</name>
<feature type="transmembrane region" description="Helical" evidence="5">
    <location>
        <begin position="278"/>
        <end position="301"/>
    </location>
</feature>
<evidence type="ECO:0000259" key="6">
    <source>
        <dbReference type="Pfam" id="PF11970"/>
    </source>
</evidence>
<dbReference type="Proteomes" id="UP000799776">
    <property type="component" value="Unassembled WGS sequence"/>
</dbReference>
<sequence>MSLVKTLIHLQSRRTEYYPAPYSADPLPHDLRRGLIPVAIFALFSVLSTSALLAWITYRLVAWRRHYTSYVGYNQYVLLIYNLLLADLQQSLSFIISFHWLNENKMLAPTPACFAQAWLVQIGDISSGLFVLAIALHTFFSVVKGRQISFKLFLGIVIGIWGVALFLTIIGPAIHGNRYFTRAGAWCWVSDEFESERLYLHYIWIFIIEFGTIIIYTLIFIYLRRQLSNILSASHSSTPNKVSQAARYMVVYPIAYVVMTLPLAAGRMATMTGHTLPTTYYCIAGTLMTSCGWLDTALYTLTRRVLVSDQVDS</sequence>
<feature type="domain" description="G protein-coupled receptor GPR1/2/3 C-terminal" evidence="6">
    <location>
        <begin position="241"/>
        <end position="304"/>
    </location>
</feature>
<dbReference type="Gene3D" id="1.20.1070.10">
    <property type="entry name" value="Rhodopsin 7-helix transmembrane proteins"/>
    <property type="match status" value="1"/>
</dbReference>
<dbReference type="OrthoDB" id="100006at2759"/>
<organism evidence="7 8">
    <name type="scientific">Saccharata proteae CBS 121410</name>
    <dbReference type="NCBI Taxonomy" id="1314787"/>
    <lineage>
        <taxon>Eukaryota</taxon>
        <taxon>Fungi</taxon>
        <taxon>Dikarya</taxon>
        <taxon>Ascomycota</taxon>
        <taxon>Pezizomycotina</taxon>
        <taxon>Dothideomycetes</taxon>
        <taxon>Dothideomycetes incertae sedis</taxon>
        <taxon>Botryosphaeriales</taxon>
        <taxon>Saccharataceae</taxon>
        <taxon>Saccharata</taxon>
    </lineage>
</organism>
<evidence type="ECO:0000313" key="7">
    <source>
        <dbReference type="EMBL" id="KAF2089954.1"/>
    </source>
</evidence>
<evidence type="ECO:0000256" key="4">
    <source>
        <dbReference type="ARBA" id="ARBA00023136"/>
    </source>
</evidence>
<keyword evidence="4 5" id="KW-0472">Membrane</keyword>
<keyword evidence="2 5" id="KW-0812">Transmembrane</keyword>
<dbReference type="Pfam" id="PF11970">
    <property type="entry name" value="GPR_Gpa2_C"/>
    <property type="match status" value="1"/>
</dbReference>
<protein>
    <recommendedName>
        <fullName evidence="6">G protein-coupled receptor GPR1/2/3 C-terminal domain-containing protein</fullName>
    </recommendedName>
</protein>
<feature type="transmembrane region" description="Helical" evidence="5">
    <location>
        <begin position="35"/>
        <end position="56"/>
    </location>
</feature>
<dbReference type="SUPFAM" id="SSF81321">
    <property type="entry name" value="Family A G protein-coupled receptor-like"/>
    <property type="match status" value="1"/>
</dbReference>
<feature type="non-terminal residue" evidence="7">
    <location>
        <position position="313"/>
    </location>
</feature>
<dbReference type="EMBL" id="ML978713">
    <property type="protein sequence ID" value="KAF2089954.1"/>
    <property type="molecule type" value="Genomic_DNA"/>
</dbReference>
<reference evidence="7" key="1">
    <citation type="journal article" date="2020" name="Stud. Mycol.">
        <title>101 Dothideomycetes genomes: a test case for predicting lifestyles and emergence of pathogens.</title>
        <authorList>
            <person name="Haridas S."/>
            <person name="Albert R."/>
            <person name="Binder M."/>
            <person name="Bloem J."/>
            <person name="Labutti K."/>
            <person name="Salamov A."/>
            <person name="Andreopoulos B."/>
            <person name="Baker S."/>
            <person name="Barry K."/>
            <person name="Bills G."/>
            <person name="Bluhm B."/>
            <person name="Cannon C."/>
            <person name="Castanera R."/>
            <person name="Culley D."/>
            <person name="Daum C."/>
            <person name="Ezra D."/>
            <person name="Gonzalez J."/>
            <person name="Henrissat B."/>
            <person name="Kuo A."/>
            <person name="Liang C."/>
            <person name="Lipzen A."/>
            <person name="Lutzoni F."/>
            <person name="Magnuson J."/>
            <person name="Mondo S."/>
            <person name="Nolan M."/>
            <person name="Ohm R."/>
            <person name="Pangilinan J."/>
            <person name="Park H.-J."/>
            <person name="Ramirez L."/>
            <person name="Alfaro M."/>
            <person name="Sun H."/>
            <person name="Tritt A."/>
            <person name="Yoshinaga Y."/>
            <person name="Zwiers L.-H."/>
            <person name="Turgeon B."/>
            <person name="Goodwin S."/>
            <person name="Spatafora J."/>
            <person name="Crous P."/>
            <person name="Grigoriev I."/>
        </authorList>
    </citation>
    <scope>NUCLEOTIDE SEQUENCE</scope>
    <source>
        <strain evidence="7">CBS 121410</strain>
    </source>
</reference>
<proteinExistence type="predicted"/>
<keyword evidence="3 5" id="KW-1133">Transmembrane helix</keyword>
<gene>
    <name evidence="7" type="ORF">K490DRAFT_17127</name>
</gene>